<sequence>KRRGRKHPPRLQYPTSEVC</sequence>
<feature type="non-terminal residue" evidence="1">
    <location>
        <position position="1"/>
    </location>
</feature>
<reference evidence="1" key="1">
    <citation type="submission" date="2021-02" db="EMBL/GenBank/DDBJ databases">
        <authorList>
            <person name="Nowell W R."/>
        </authorList>
    </citation>
    <scope>NUCLEOTIDE SEQUENCE</scope>
</reference>
<protein>
    <submittedName>
        <fullName evidence="1">Uncharacterized protein</fullName>
    </submittedName>
</protein>
<dbReference type="AlphaFoldDB" id="A0A819ALW9"/>
<gene>
    <name evidence="1" type="ORF">OTI717_LOCUS17112</name>
</gene>
<dbReference type="Proteomes" id="UP000663823">
    <property type="component" value="Unassembled WGS sequence"/>
</dbReference>
<dbReference type="EMBL" id="CAJOAX010002223">
    <property type="protein sequence ID" value="CAF3779564.1"/>
    <property type="molecule type" value="Genomic_DNA"/>
</dbReference>
<accession>A0A819ALW9</accession>
<organism evidence="1 2">
    <name type="scientific">Rotaria sordida</name>
    <dbReference type="NCBI Taxonomy" id="392033"/>
    <lineage>
        <taxon>Eukaryota</taxon>
        <taxon>Metazoa</taxon>
        <taxon>Spiralia</taxon>
        <taxon>Gnathifera</taxon>
        <taxon>Rotifera</taxon>
        <taxon>Eurotatoria</taxon>
        <taxon>Bdelloidea</taxon>
        <taxon>Philodinida</taxon>
        <taxon>Philodinidae</taxon>
        <taxon>Rotaria</taxon>
    </lineage>
</organism>
<evidence type="ECO:0000313" key="1">
    <source>
        <dbReference type="EMBL" id="CAF3779564.1"/>
    </source>
</evidence>
<name>A0A819ALW9_9BILA</name>
<evidence type="ECO:0000313" key="2">
    <source>
        <dbReference type="Proteomes" id="UP000663823"/>
    </source>
</evidence>
<proteinExistence type="predicted"/>
<comment type="caution">
    <text evidence="1">The sequence shown here is derived from an EMBL/GenBank/DDBJ whole genome shotgun (WGS) entry which is preliminary data.</text>
</comment>